<keyword evidence="3" id="KW-0378">Hydrolase</keyword>
<evidence type="ECO:0000259" key="5">
    <source>
        <dbReference type="Pfam" id="PF24827"/>
    </source>
</evidence>
<dbReference type="Gene3D" id="3.40.630.10">
    <property type="entry name" value="Zn peptidases"/>
    <property type="match status" value="1"/>
</dbReference>
<dbReference type="GO" id="GO:0016788">
    <property type="term" value="F:hydrolase activity, acting on ester bonds"/>
    <property type="evidence" value="ECO:0007669"/>
    <property type="project" value="InterPro"/>
</dbReference>
<dbReference type="PANTHER" id="PTHR37326:SF1">
    <property type="entry name" value="BLL3975 PROTEIN"/>
    <property type="match status" value="1"/>
</dbReference>
<accession>A0A8J7SFW3</accession>
<protein>
    <submittedName>
        <fullName evidence="6">N-alpha-acetyl diaminobutyric acid deacetylase DoeB</fullName>
    </submittedName>
</protein>
<organism evidence="6 7">
    <name type="scientific">Thermohalobaculum xanthum</name>
    <dbReference type="NCBI Taxonomy" id="2753746"/>
    <lineage>
        <taxon>Bacteria</taxon>
        <taxon>Pseudomonadati</taxon>
        <taxon>Pseudomonadota</taxon>
        <taxon>Alphaproteobacteria</taxon>
        <taxon>Rhodobacterales</taxon>
        <taxon>Paracoccaceae</taxon>
        <taxon>Thermohalobaculum</taxon>
    </lineage>
</organism>
<comment type="cofactor">
    <cofactor evidence="1">
        <name>Zn(2+)</name>
        <dbReference type="ChEBI" id="CHEBI:29105"/>
    </cofactor>
</comment>
<dbReference type="PIRSF" id="PIRSF039012">
    <property type="entry name" value="ASP"/>
    <property type="match status" value="1"/>
</dbReference>
<evidence type="ECO:0000313" key="6">
    <source>
        <dbReference type="EMBL" id="MBK0400411.1"/>
    </source>
</evidence>
<gene>
    <name evidence="6" type="primary">doeB</name>
    <name evidence="6" type="ORF">H0I76_14515</name>
</gene>
<dbReference type="InterPro" id="IPR043795">
    <property type="entry name" value="N-alpha-Ac-DABA-like"/>
</dbReference>
<dbReference type="EMBL" id="JAEHHL010000008">
    <property type="protein sequence ID" value="MBK0400411.1"/>
    <property type="molecule type" value="Genomic_DNA"/>
</dbReference>
<dbReference type="NCBIfam" id="TIGR02994">
    <property type="entry name" value="ectoine_eutE"/>
    <property type="match status" value="1"/>
</dbReference>
<dbReference type="Proteomes" id="UP000655420">
    <property type="component" value="Unassembled WGS sequence"/>
</dbReference>
<dbReference type="AlphaFoldDB" id="A0A8J7SFW3"/>
<reference evidence="6" key="1">
    <citation type="submission" date="2020-12" db="EMBL/GenBank/DDBJ databases">
        <title>Bacterial taxonomy.</title>
        <authorList>
            <person name="Pan X."/>
        </authorList>
    </citation>
    <scope>NUCLEOTIDE SEQUENCE</scope>
    <source>
        <strain evidence="6">M0105</strain>
    </source>
</reference>
<dbReference type="InterPro" id="IPR014336">
    <property type="entry name" value="DoeB"/>
</dbReference>
<name>A0A8J7SFW3_9RHOB</name>
<evidence type="ECO:0000313" key="7">
    <source>
        <dbReference type="Proteomes" id="UP000655420"/>
    </source>
</evidence>
<dbReference type="SUPFAM" id="SSF53187">
    <property type="entry name" value="Zn-dependent exopeptidases"/>
    <property type="match status" value="1"/>
</dbReference>
<evidence type="ECO:0000256" key="1">
    <source>
        <dbReference type="ARBA" id="ARBA00001947"/>
    </source>
</evidence>
<dbReference type="RefSeq" id="WP_200611173.1">
    <property type="nucleotide sequence ID" value="NZ_JAEHHL010000008.1"/>
</dbReference>
<keyword evidence="2" id="KW-0479">Metal-binding</keyword>
<comment type="caution">
    <text evidence="6">The sequence shown here is derived from an EMBL/GenBank/DDBJ whole genome shotgun (WGS) entry which is preliminary data.</text>
</comment>
<dbReference type="GO" id="GO:0046872">
    <property type="term" value="F:metal ion binding"/>
    <property type="evidence" value="ECO:0007669"/>
    <property type="project" value="UniProtKB-KW"/>
</dbReference>
<dbReference type="Pfam" id="PF24827">
    <property type="entry name" value="AstE_AspA_cat"/>
    <property type="match status" value="1"/>
</dbReference>
<sequence>MSESTHGAIPGLIPPSPVSPTIDLQAPGARHGHLRLPWSRNDSAWGNLMIPVSVIAGDRPGPTALITGANHGDEYEGPLAILDLAHSLAPSEVAGRVILLPFMNHPAFRAGTRVSPIDGVNMNRCFPGGPDQSITRQIADYVFRALVSPADIVLDFHSGGKTLDFLPFAASHVLGDPGHDARCAAAARAFNAPYTVKMLEIDNVGMLDTAVESLGKTFVTTELRGGGTATAESVGVARKGLRNVLIHAGILDEPPEVGPSRFLDMPSLDCFTFAREAGLLEMLVDLGQPVRRGQTIARIWPTDRSGAAPEPCLAGLDGVLAARHFPGLIQPGDTVSVVAVEDPEAAAG</sequence>
<dbReference type="PANTHER" id="PTHR37326">
    <property type="entry name" value="BLL3975 PROTEIN"/>
    <property type="match status" value="1"/>
</dbReference>
<dbReference type="InterPro" id="IPR053138">
    <property type="entry name" value="N-alpha-Ac-DABA_deacetylase"/>
</dbReference>
<dbReference type="InterPro" id="IPR055438">
    <property type="entry name" value="AstE_AspA_cat"/>
</dbReference>
<keyword evidence="7" id="KW-1185">Reference proteome</keyword>
<evidence type="ECO:0000256" key="3">
    <source>
        <dbReference type="ARBA" id="ARBA00022801"/>
    </source>
</evidence>
<feature type="domain" description="Succinylglutamate desuccinylase/Aspartoacylase catalytic" evidence="5">
    <location>
        <begin position="60"/>
        <end position="247"/>
    </location>
</feature>
<evidence type="ECO:0000256" key="2">
    <source>
        <dbReference type="ARBA" id="ARBA00022723"/>
    </source>
</evidence>
<evidence type="ECO:0000256" key="4">
    <source>
        <dbReference type="ARBA" id="ARBA00022833"/>
    </source>
</evidence>
<proteinExistence type="predicted"/>
<keyword evidence="4" id="KW-0862">Zinc</keyword>
<dbReference type="CDD" id="cd06252">
    <property type="entry name" value="M14_ASTE_ASPA-like"/>
    <property type="match status" value="1"/>
</dbReference>
<dbReference type="GO" id="GO:0016811">
    <property type="term" value="F:hydrolase activity, acting on carbon-nitrogen (but not peptide) bonds, in linear amides"/>
    <property type="evidence" value="ECO:0007669"/>
    <property type="project" value="InterPro"/>
</dbReference>